<protein>
    <recommendedName>
        <fullName evidence="3">Restriction endonuclease</fullName>
    </recommendedName>
</protein>
<sequence>MDAEQARRRYITQLESVIRQMLQPLKGVPFNLVIEAMTGHRVIEFDPGKGEHRRLMEAITSAAVDAGRAINRSGIVSKRVNEVGNKIEPYVRDALNRLPGGKADIPASANGRRKAAGYPDIEFTLDGVTCYLECKTFNADNIDTSQRSFYFSPSAEFKVTRDALHFLLSYEMFPANGHYKASRFKLLVIESLLLDVKHEFNSDNHRLYSGSDGTRLLVERAL</sequence>
<evidence type="ECO:0008006" key="3">
    <source>
        <dbReference type="Google" id="ProtNLM"/>
    </source>
</evidence>
<dbReference type="Proteomes" id="UP001482231">
    <property type="component" value="Unassembled WGS sequence"/>
</dbReference>
<evidence type="ECO:0000313" key="1">
    <source>
        <dbReference type="EMBL" id="MEO1767781.1"/>
    </source>
</evidence>
<evidence type="ECO:0000313" key="2">
    <source>
        <dbReference type="Proteomes" id="UP001482231"/>
    </source>
</evidence>
<proteinExistence type="predicted"/>
<reference evidence="1 2" key="1">
    <citation type="submission" date="2024-02" db="EMBL/GenBank/DDBJ databases">
        <title>New thermophilic sulfur-oxidizing bacteria from a hot springs of the Uzon caldera (Kamchatka, Russia).</title>
        <authorList>
            <person name="Dukat A.M."/>
            <person name="Elcheninov A.G."/>
            <person name="Frolov E.N."/>
        </authorList>
    </citation>
    <scope>NUCLEOTIDE SEQUENCE [LARGE SCALE GENOMIC DNA]</scope>
    <source>
        <strain evidence="1 2">AK1</strain>
    </source>
</reference>
<comment type="caution">
    <text evidence="1">The sequence shown here is derived from an EMBL/GenBank/DDBJ whole genome shotgun (WGS) entry which is preliminary data.</text>
</comment>
<accession>A0ABV0EGM1</accession>
<dbReference type="RefSeq" id="WP_347308892.1">
    <property type="nucleotide sequence ID" value="NZ_JBAJEX010000010.1"/>
</dbReference>
<organism evidence="1 2">
    <name type="scientific">Thiobacter aerophilum</name>
    <dbReference type="NCBI Taxonomy" id="3121275"/>
    <lineage>
        <taxon>Bacteria</taxon>
        <taxon>Pseudomonadati</taxon>
        <taxon>Pseudomonadota</taxon>
        <taxon>Betaproteobacteria</taxon>
        <taxon>Burkholderiales</taxon>
        <taxon>Thiobacteraceae</taxon>
        <taxon>Thiobacter</taxon>
    </lineage>
</organism>
<dbReference type="EMBL" id="JBAJEX010000010">
    <property type="protein sequence ID" value="MEO1767781.1"/>
    <property type="molecule type" value="Genomic_DNA"/>
</dbReference>
<name>A0ABV0EGM1_9BURK</name>
<gene>
    <name evidence="1" type="ORF">V6E02_11210</name>
</gene>
<keyword evidence="2" id="KW-1185">Reference proteome</keyword>